<dbReference type="EMBL" id="SNXS01000005">
    <property type="protein sequence ID" value="TDP63429.1"/>
    <property type="molecule type" value="Genomic_DNA"/>
</dbReference>
<dbReference type="OrthoDB" id="9790784at2"/>
<dbReference type="Gene3D" id="3.40.50.200">
    <property type="entry name" value="Peptidase S8/S53 domain"/>
    <property type="match status" value="1"/>
</dbReference>
<comment type="similarity">
    <text evidence="1 5">Belongs to the peptidase S8 family.</text>
</comment>
<dbReference type="InterPro" id="IPR000209">
    <property type="entry name" value="Peptidase_S8/S53_dom"/>
</dbReference>
<organism evidence="8 9">
    <name type="scientific">Roseateles toxinivorans</name>
    <dbReference type="NCBI Taxonomy" id="270368"/>
    <lineage>
        <taxon>Bacteria</taxon>
        <taxon>Pseudomonadati</taxon>
        <taxon>Pseudomonadota</taxon>
        <taxon>Betaproteobacteria</taxon>
        <taxon>Burkholderiales</taxon>
        <taxon>Sphaerotilaceae</taxon>
        <taxon>Roseateles</taxon>
    </lineage>
</organism>
<feature type="chain" id="PRO_5020692715" evidence="6">
    <location>
        <begin position="25"/>
        <end position="414"/>
    </location>
</feature>
<dbReference type="InParanoid" id="A0A4R6QLF1"/>
<evidence type="ECO:0000256" key="4">
    <source>
        <dbReference type="ARBA" id="ARBA00022825"/>
    </source>
</evidence>
<dbReference type="PROSITE" id="PS51892">
    <property type="entry name" value="SUBTILASE"/>
    <property type="match status" value="1"/>
</dbReference>
<dbReference type="GO" id="GO:0004252">
    <property type="term" value="F:serine-type endopeptidase activity"/>
    <property type="evidence" value="ECO:0007669"/>
    <property type="project" value="UniProtKB-UniRule"/>
</dbReference>
<feature type="active site" description="Charge relay system" evidence="5">
    <location>
        <position position="362"/>
    </location>
</feature>
<evidence type="ECO:0000313" key="8">
    <source>
        <dbReference type="EMBL" id="TDP63429.1"/>
    </source>
</evidence>
<accession>A0A4R6QLF1</accession>
<dbReference type="SUPFAM" id="SSF52743">
    <property type="entry name" value="Subtilisin-like"/>
    <property type="match status" value="1"/>
</dbReference>
<dbReference type="PRINTS" id="PR00723">
    <property type="entry name" value="SUBTILISIN"/>
</dbReference>
<dbReference type="RefSeq" id="WP_133702594.1">
    <property type="nucleotide sequence ID" value="NZ_SNXS01000005.1"/>
</dbReference>
<keyword evidence="3 5" id="KW-0378">Hydrolase</keyword>
<reference evidence="8 9" key="1">
    <citation type="submission" date="2019-03" db="EMBL/GenBank/DDBJ databases">
        <title>Genomic Encyclopedia of Type Strains, Phase IV (KMG-IV): sequencing the most valuable type-strain genomes for metagenomic binning, comparative biology and taxonomic classification.</title>
        <authorList>
            <person name="Goeker M."/>
        </authorList>
    </citation>
    <scope>NUCLEOTIDE SEQUENCE [LARGE SCALE GENOMIC DNA]</scope>
    <source>
        <strain evidence="8 9">DSM 16998</strain>
    </source>
</reference>
<proteinExistence type="inferred from homology"/>
<dbReference type="PANTHER" id="PTHR43806">
    <property type="entry name" value="PEPTIDASE S8"/>
    <property type="match status" value="1"/>
</dbReference>
<feature type="signal peptide" evidence="6">
    <location>
        <begin position="1"/>
        <end position="24"/>
    </location>
</feature>
<gene>
    <name evidence="8" type="ORF">DES47_105435</name>
</gene>
<feature type="active site" description="Charge relay system" evidence="5">
    <location>
        <position position="213"/>
    </location>
</feature>
<evidence type="ECO:0000256" key="1">
    <source>
        <dbReference type="ARBA" id="ARBA00011073"/>
    </source>
</evidence>
<dbReference type="InterPro" id="IPR023827">
    <property type="entry name" value="Peptidase_S8_Asp-AS"/>
</dbReference>
<keyword evidence="9" id="KW-1185">Reference proteome</keyword>
<dbReference type="InterPro" id="IPR050131">
    <property type="entry name" value="Peptidase_S8_subtilisin-like"/>
</dbReference>
<dbReference type="Pfam" id="PF00082">
    <property type="entry name" value="Peptidase_S8"/>
    <property type="match status" value="1"/>
</dbReference>
<keyword evidence="6" id="KW-0732">Signal</keyword>
<evidence type="ECO:0000256" key="3">
    <source>
        <dbReference type="ARBA" id="ARBA00022801"/>
    </source>
</evidence>
<evidence type="ECO:0000256" key="6">
    <source>
        <dbReference type="SAM" id="SignalP"/>
    </source>
</evidence>
<name>A0A4R6QLF1_9BURK</name>
<feature type="active site" description="Charge relay system" evidence="5">
    <location>
        <position position="179"/>
    </location>
</feature>
<sequence length="414" mass="42590">MNLLRALVLAGLATLATSPWVAEAQPGPRAEPGLIIVALADHRPALPAVGGTARASYRRGAGYGPGLGTEATAEGLARDFKLQVEDGWTIAPLKLHCLLFRLAAGADSATVLAALARDPRVVLAQPLNQFETLAIPDVAPDKPAYNDPYVGLQRGFMAMDVAEAQRWSRGAGVRVALIDTGLDASHPDLQGRVLTERNFVAPARGLPAGGERHGTQMAGVIAAVANNRQGIVGIAPEAQLLAYRACWDAEAGRSARCDSFTLARALGAAIAADADIINLSLSGPADPLLQKLTEHAVRRGIIVVGALPAGGRAEGFPGGVPGVLAVRSLGDTTGGTQALSAPGRDILTLNPGGSYDFASGSSLAAAHVTGTVALLRALHPALNAEQAQRWLAAPAPVNACTAMRHLRSLALCTP</sequence>
<dbReference type="PANTHER" id="PTHR43806:SF11">
    <property type="entry name" value="CEREVISIN-RELATED"/>
    <property type="match status" value="1"/>
</dbReference>
<dbReference type="InterPro" id="IPR036852">
    <property type="entry name" value="Peptidase_S8/S53_dom_sf"/>
</dbReference>
<evidence type="ECO:0000256" key="5">
    <source>
        <dbReference type="PROSITE-ProRule" id="PRU01240"/>
    </source>
</evidence>
<comment type="caution">
    <text evidence="8">The sequence shown here is derived from an EMBL/GenBank/DDBJ whole genome shotgun (WGS) entry which is preliminary data.</text>
</comment>
<dbReference type="Proteomes" id="UP000295361">
    <property type="component" value="Unassembled WGS sequence"/>
</dbReference>
<evidence type="ECO:0000259" key="7">
    <source>
        <dbReference type="Pfam" id="PF00082"/>
    </source>
</evidence>
<keyword evidence="4 5" id="KW-0720">Serine protease</keyword>
<protein>
    <submittedName>
        <fullName evidence="8">Subtilase family protein</fullName>
    </submittedName>
</protein>
<keyword evidence="2 5" id="KW-0645">Protease</keyword>
<evidence type="ECO:0000256" key="2">
    <source>
        <dbReference type="ARBA" id="ARBA00022670"/>
    </source>
</evidence>
<dbReference type="AlphaFoldDB" id="A0A4R6QLF1"/>
<dbReference type="InterPro" id="IPR015500">
    <property type="entry name" value="Peptidase_S8_subtilisin-rel"/>
</dbReference>
<dbReference type="GO" id="GO:0006508">
    <property type="term" value="P:proteolysis"/>
    <property type="evidence" value="ECO:0007669"/>
    <property type="project" value="UniProtKB-KW"/>
</dbReference>
<dbReference type="PROSITE" id="PS00136">
    <property type="entry name" value="SUBTILASE_ASP"/>
    <property type="match status" value="1"/>
</dbReference>
<evidence type="ECO:0000313" key="9">
    <source>
        <dbReference type="Proteomes" id="UP000295361"/>
    </source>
</evidence>
<feature type="domain" description="Peptidase S8/S53" evidence="7">
    <location>
        <begin position="170"/>
        <end position="393"/>
    </location>
</feature>